<evidence type="ECO:0000256" key="1">
    <source>
        <dbReference type="ARBA" id="ARBA00004167"/>
    </source>
</evidence>
<dbReference type="InterPro" id="IPR013106">
    <property type="entry name" value="Ig_V-set"/>
</dbReference>
<evidence type="ECO:0000256" key="3">
    <source>
        <dbReference type="ARBA" id="ARBA00022989"/>
    </source>
</evidence>
<feature type="non-terminal residue" evidence="7">
    <location>
        <position position="1"/>
    </location>
</feature>
<dbReference type="Pfam" id="PF13927">
    <property type="entry name" value="Ig_3"/>
    <property type="match status" value="1"/>
</dbReference>
<dbReference type="PANTHER" id="PTHR47243:SF1">
    <property type="entry name" value="SIALOADHESIN"/>
    <property type="match status" value="1"/>
</dbReference>
<gene>
    <name evidence="7" type="primary">Siglec1_2</name>
    <name evidence="7" type="ORF">TROMEL_R12974</name>
</gene>
<dbReference type="GO" id="GO:0075512">
    <property type="term" value="P:clathrin-dependent endocytosis of virus by host cell"/>
    <property type="evidence" value="ECO:0007669"/>
    <property type="project" value="TreeGrafter"/>
</dbReference>
<dbReference type="GO" id="GO:0046790">
    <property type="term" value="F:virion binding"/>
    <property type="evidence" value="ECO:0007669"/>
    <property type="project" value="TreeGrafter"/>
</dbReference>
<comment type="subcellular location">
    <subcellularLocation>
        <location evidence="1">Membrane</location>
        <topology evidence="1">Single-pass membrane protein</topology>
    </subcellularLocation>
</comment>
<dbReference type="GO" id="GO:0005769">
    <property type="term" value="C:early endosome"/>
    <property type="evidence" value="ECO:0007669"/>
    <property type="project" value="TreeGrafter"/>
</dbReference>
<dbReference type="AlphaFoldDB" id="A0A7L0EU08"/>
<keyword evidence="8" id="KW-1185">Reference proteome</keyword>
<evidence type="ECO:0000313" key="7">
    <source>
        <dbReference type="EMBL" id="NXJ86388.1"/>
    </source>
</evidence>
<evidence type="ECO:0000256" key="4">
    <source>
        <dbReference type="ARBA" id="ARBA00023136"/>
    </source>
</evidence>
<dbReference type="InterPro" id="IPR007110">
    <property type="entry name" value="Ig-like_dom"/>
</dbReference>
<dbReference type="Gene3D" id="2.60.40.10">
    <property type="entry name" value="Immunoglobulins"/>
    <property type="match status" value="3"/>
</dbReference>
<evidence type="ECO:0000256" key="2">
    <source>
        <dbReference type="ARBA" id="ARBA00022692"/>
    </source>
</evidence>
<dbReference type="EMBL" id="VXAG01002963">
    <property type="protein sequence ID" value="NXJ86388.1"/>
    <property type="molecule type" value="Genomic_DNA"/>
</dbReference>
<dbReference type="InterPro" id="IPR013162">
    <property type="entry name" value="CD80_C2-set"/>
</dbReference>
<dbReference type="InterPro" id="IPR013783">
    <property type="entry name" value="Ig-like_fold"/>
</dbReference>
<keyword evidence="3" id="KW-1133">Transmembrane helix</keyword>
<feature type="domain" description="Ig-like" evidence="6">
    <location>
        <begin position="120"/>
        <end position="208"/>
    </location>
</feature>
<dbReference type="PANTHER" id="PTHR47243">
    <property type="entry name" value="SIALOADHESIN"/>
    <property type="match status" value="1"/>
</dbReference>
<dbReference type="SUPFAM" id="SSF48726">
    <property type="entry name" value="Immunoglobulin"/>
    <property type="match status" value="3"/>
</dbReference>
<keyword evidence="4" id="KW-0472">Membrane</keyword>
<protein>
    <submittedName>
        <fullName evidence="7">SN protein</fullName>
    </submittedName>
</protein>
<evidence type="ECO:0000313" key="8">
    <source>
        <dbReference type="Proteomes" id="UP000550660"/>
    </source>
</evidence>
<dbReference type="InterPro" id="IPR003598">
    <property type="entry name" value="Ig_sub2"/>
</dbReference>
<dbReference type="GO" id="GO:0005770">
    <property type="term" value="C:late endosome"/>
    <property type="evidence" value="ECO:0007669"/>
    <property type="project" value="TreeGrafter"/>
</dbReference>
<organism evidence="7 8">
    <name type="scientific">Trogon melanurus</name>
    <name type="common">Black-tailed trogon</name>
    <dbReference type="NCBI Taxonomy" id="56311"/>
    <lineage>
        <taxon>Eukaryota</taxon>
        <taxon>Metazoa</taxon>
        <taxon>Chordata</taxon>
        <taxon>Craniata</taxon>
        <taxon>Vertebrata</taxon>
        <taxon>Euteleostomi</taxon>
        <taxon>Archelosauria</taxon>
        <taxon>Archosauria</taxon>
        <taxon>Dinosauria</taxon>
        <taxon>Saurischia</taxon>
        <taxon>Theropoda</taxon>
        <taxon>Coelurosauria</taxon>
        <taxon>Aves</taxon>
        <taxon>Neognathae</taxon>
        <taxon>Neoaves</taxon>
        <taxon>Telluraves</taxon>
        <taxon>Coraciimorphae</taxon>
        <taxon>Trogoniformes</taxon>
        <taxon>Trogonidae</taxon>
        <taxon>Trogon</taxon>
    </lineage>
</organism>
<dbReference type="InterPro" id="IPR003599">
    <property type="entry name" value="Ig_sub"/>
</dbReference>
<dbReference type="GO" id="GO:0005886">
    <property type="term" value="C:plasma membrane"/>
    <property type="evidence" value="ECO:0007669"/>
    <property type="project" value="TreeGrafter"/>
</dbReference>
<sequence length="300" mass="32463">GVTYPESLQGIEGSCVVIPCTLSYPASVTAGDGVVAIWYKDYEGRKAVVYHSAGGEVDAGFRGRAQLLGDPNARNCTLLLRGVTPEDSGSYRFRFEIVNGDRWSAARDVTLSVSDELERPSVAASEEQTEGQTSTLGCSTPYVCPLGDVVLRWEGYDPHVSTVSGRVQLDTSGVGHHLTLTTSFSWKDHSKKLLCEVSYGSRRATSVVVLRVRHSPKDAQVLVSPSAQNTHPGDTVSLTCEVSSSYPPISGYYWYKDGVPVGTEKILTLRDVRREDYGQYRCEAKNAVGVGVAPAVTLHV</sequence>
<dbReference type="Pfam" id="PF08205">
    <property type="entry name" value="C2-set_2"/>
    <property type="match status" value="1"/>
</dbReference>
<reference evidence="7 8" key="1">
    <citation type="submission" date="2019-09" db="EMBL/GenBank/DDBJ databases">
        <title>Bird 10,000 Genomes (B10K) Project - Family phase.</title>
        <authorList>
            <person name="Zhang G."/>
        </authorList>
    </citation>
    <scope>NUCLEOTIDE SEQUENCE [LARGE SCALE GENOMIC DNA]</scope>
    <source>
        <strain evidence="7">B10K-DU-007-40</strain>
        <tissue evidence="7">Mixed tissue sample</tissue>
    </source>
</reference>
<evidence type="ECO:0000259" key="6">
    <source>
        <dbReference type="PROSITE" id="PS50835"/>
    </source>
</evidence>
<dbReference type="Pfam" id="PF07686">
    <property type="entry name" value="V-set"/>
    <property type="match status" value="1"/>
</dbReference>
<dbReference type="SMART" id="SM00408">
    <property type="entry name" value="IGc2"/>
    <property type="match status" value="1"/>
</dbReference>
<dbReference type="OrthoDB" id="10039395at2759"/>
<accession>A0A7L0EU08</accession>
<dbReference type="PROSITE" id="PS50835">
    <property type="entry name" value="IG_LIKE"/>
    <property type="match status" value="2"/>
</dbReference>
<keyword evidence="2" id="KW-0812">Transmembrane</keyword>
<evidence type="ECO:0000256" key="5">
    <source>
        <dbReference type="ARBA" id="ARBA00023157"/>
    </source>
</evidence>
<dbReference type="SMART" id="SM00409">
    <property type="entry name" value="IG"/>
    <property type="match status" value="2"/>
</dbReference>
<feature type="domain" description="Ig-like" evidence="6">
    <location>
        <begin position="216"/>
        <end position="299"/>
    </location>
</feature>
<keyword evidence="5" id="KW-1015">Disulfide bond</keyword>
<dbReference type="Proteomes" id="UP000550660">
    <property type="component" value="Unassembled WGS sequence"/>
</dbReference>
<dbReference type="InterPro" id="IPR036179">
    <property type="entry name" value="Ig-like_dom_sf"/>
</dbReference>
<name>A0A7L0EU08_TROML</name>
<proteinExistence type="predicted"/>
<feature type="non-terminal residue" evidence="7">
    <location>
        <position position="300"/>
    </location>
</feature>
<comment type="caution">
    <text evidence="7">The sequence shown here is derived from an EMBL/GenBank/DDBJ whole genome shotgun (WGS) entry which is preliminary data.</text>
</comment>